<name>A0AAD7HGU8_9AGAR</name>
<dbReference type="GO" id="GO:0005634">
    <property type="term" value="C:nucleus"/>
    <property type="evidence" value="ECO:0007669"/>
    <property type="project" value="UniProtKB-SubCell"/>
</dbReference>
<evidence type="ECO:0000313" key="11">
    <source>
        <dbReference type="Proteomes" id="UP001215280"/>
    </source>
</evidence>
<dbReference type="AlphaFoldDB" id="A0AAD7HGU8"/>
<evidence type="ECO:0000256" key="8">
    <source>
        <dbReference type="ARBA" id="ARBA00023242"/>
    </source>
</evidence>
<keyword evidence="7" id="KW-0804">Transcription</keyword>
<evidence type="ECO:0000256" key="3">
    <source>
        <dbReference type="ARBA" id="ARBA00006922"/>
    </source>
</evidence>
<organism evidence="10 11">
    <name type="scientific">Mycena maculata</name>
    <dbReference type="NCBI Taxonomy" id="230809"/>
    <lineage>
        <taxon>Eukaryota</taxon>
        <taxon>Fungi</taxon>
        <taxon>Dikarya</taxon>
        <taxon>Basidiomycota</taxon>
        <taxon>Agaricomycotina</taxon>
        <taxon>Agaricomycetes</taxon>
        <taxon>Agaricomycetidae</taxon>
        <taxon>Agaricales</taxon>
        <taxon>Marasmiineae</taxon>
        <taxon>Mycenaceae</taxon>
        <taxon>Mycena</taxon>
    </lineage>
</organism>
<comment type="similarity">
    <text evidence="3">Belongs to the WHI5/NRM1 family.</text>
</comment>
<feature type="region of interest" description="Disordered" evidence="9">
    <location>
        <begin position="157"/>
        <end position="228"/>
    </location>
</feature>
<feature type="region of interest" description="Disordered" evidence="9">
    <location>
        <begin position="91"/>
        <end position="115"/>
    </location>
</feature>
<proteinExistence type="inferred from homology"/>
<evidence type="ECO:0000256" key="7">
    <source>
        <dbReference type="ARBA" id="ARBA00023163"/>
    </source>
</evidence>
<feature type="region of interest" description="Disordered" evidence="9">
    <location>
        <begin position="258"/>
        <end position="280"/>
    </location>
</feature>
<feature type="compositionally biased region" description="Gly residues" evidence="9">
    <location>
        <begin position="98"/>
        <end position="110"/>
    </location>
</feature>
<evidence type="ECO:0000256" key="4">
    <source>
        <dbReference type="ARBA" id="ARBA00022490"/>
    </source>
</evidence>
<evidence type="ECO:0000256" key="5">
    <source>
        <dbReference type="ARBA" id="ARBA00022491"/>
    </source>
</evidence>
<reference evidence="10" key="1">
    <citation type="submission" date="2023-03" db="EMBL/GenBank/DDBJ databases">
        <title>Massive genome expansion in bonnet fungi (Mycena s.s.) driven by repeated elements and novel gene families across ecological guilds.</title>
        <authorList>
            <consortium name="Lawrence Berkeley National Laboratory"/>
            <person name="Harder C.B."/>
            <person name="Miyauchi S."/>
            <person name="Viragh M."/>
            <person name="Kuo A."/>
            <person name="Thoen E."/>
            <person name="Andreopoulos B."/>
            <person name="Lu D."/>
            <person name="Skrede I."/>
            <person name="Drula E."/>
            <person name="Henrissat B."/>
            <person name="Morin E."/>
            <person name="Kohler A."/>
            <person name="Barry K."/>
            <person name="LaButti K."/>
            <person name="Morin E."/>
            <person name="Salamov A."/>
            <person name="Lipzen A."/>
            <person name="Mereny Z."/>
            <person name="Hegedus B."/>
            <person name="Baldrian P."/>
            <person name="Stursova M."/>
            <person name="Weitz H."/>
            <person name="Taylor A."/>
            <person name="Grigoriev I.V."/>
            <person name="Nagy L.G."/>
            <person name="Martin F."/>
            <person name="Kauserud H."/>
        </authorList>
    </citation>
    <scope>NUCLEOTIDE SEQUENCE</scope>
    <source>
        <strain evidence="10">CBHHK188m</strain>
    </source>
</reference>
<dbReference type="GO" id="GO:0005737">
    <property type="term" value="C:cytoplasm"/>
    <property type="evidence" value="ECO:0007669"/>
    <property type="project" value="UniProtKB-SubCell"/>
</dbReference>
<dbReference type="EMBL" id="JARJLG010000281">
    <property type="protein sequence ID" value="KAJ7720284.1"/>
    <property type="molecule type" value="Genomic_DNA"/>
</dbReference>
<evidence type="ECO:0000256" key="6">
    <source>
        <dbReference type="ARBA" id="ARBA00023015"/>
    </source>
</evidence>
<protein>
    <submittedName>
        <fullName evidence="10">Uncharacterized protein</fullName>
    </submittedName>
</protein>
<sequence length="280" mass="30092">MPPASRYRSPTPTWHENCKPWNDPKRPTCASSPLLVPVSVLVPRAHPPPRTTQLVRQLQLRLQYAKLKVDHGWQQQHLNEVENLYFRQQRHPDEAGLPGNGNGNGNGSGARGAEEYPPTALLTAPLHTTAVGPNSSLSFKLGPSNVYQAHAPVQGDEYTHASGGAVPYAPADSDAQPEAGPSTQAFRPSPPRPDPMNQWLHDTPMQDAPSHYSHSPSPSPTKPPAASYDSFWSAHPAAPANSPSPMAFAPMPTFAPRSGNGVTRGSPLRFEGPGCIGRSL</sequence>
<accession>A0AAD7HGU8</accession>
<keyword evidence="11" id="KW-1185">Reference proteome</keyword>
<keyword evidence="6" id="KW-0805">Transcription regulation</keyword>
<evidence type="ECO:0000256" key="9">
    <source>
        <dbReference type="SAM" id="MobiDB-lite"/>
    </source>
</evidence>
<keyword evidence="4" id="KW-0963">Cytoplasm</keyword>
<dbReference type="Proteomes" id="UP001215280">
    <property type="component" value="Unassembled WGS sequence"/>
</dbReference>
<dbReference type="InterPro" id="IPR013734">
    <property type="entry name" value="TF_Nrm1/Whi5"/>
</dbReference>
<keyword evidence="5" id="KW-0678">Repressor</keyword>
<evidence type="ECO:0000313" key="10">
    <source>
        <dbReference type="EMBL" id="KAJ7720284.1"/>
    </source>
</evidence>
<gene>
    <name evidence="10" type="ORF">DFH07DRAFT_972653</name>
</gene>
<feature type="region of interest" description="Disordered" evidence="9">
    <location>
        <begin position="1"/>
        <end position="23"/>
    </location>
</feature>
<dbReference type="Pfam" id="PF08528">
    <property type="entry name" value="Whi5"/>
    <property type="match status" value="1"/>
</dbReference>
<evidence type="ECO:0000256" key="1">
    <source>
        <dbReference type="ARBA" id="ARBA00004123"/>
    </source>
</evidence>
<comment type="caution">
    <text evidence="10">The sequence shown here is derived from an EMBL/GenBank/DDBJ whole genome shotgun (WGS) entry which is preliminary data.</text>
</comment>
<comment type="subcellular location">
    <subcellularLocation>
        <location evidence="2">Cytoplasm</location>
    </subcellularLocation>
    <subcellularLocation>
        <location evidence="1">Nucleus</location>
    </subcellularLocation>
</comment>
<evidence type="ECO:0000256" key="2">
    <source>
        <dbReference type="ARBA" id="ARBA00004496"/>
    </source>
</evidence>
<keyword evidence="8" id="KW-0539">Nucleus</keyword>